<gene>
    <name evidence="2" type="ORF">B0H17DRAFT_1333300</name>
</gene>
<feature type="region of interest" description="Disordered" evidence="1">
    <location>
        <begin position="76"/>
        <end position="95"/>
    </location>
</feature>
<dbReference type="EMBL" id="JARKIE010000108">
    <property type="protein sequence ID" value="KAJ7683452.1"/>
    <property type="molecule type" value="Genomic_DNA"/>
</dbReference>
<comment type="caution">
    <text evidence="2">The sequence shown here is derived from an EMBL/GenBank/DDBJ whole genome shotgun (WGS) entry which is preliminary data.</text>
</comment>
<sequence length="199" mass="21733">MDFVATSQPLEDGKENLVAGWGSVWASESSSPLPGGDRIPAGWDEEFVGSSQPFEDGEEDLKGLLTASITSYTLGWATPPPSTPAGNSSGAATGMAGRRPLVRRCSPMTPSPIAICAPSNSRPFNRYNLVRRVTTPSEMTIRAAEMERKRQTARRKAHRIAQKLRALATDTARLQRKHRELCKLAGGTYNSNKENVFRM</sequence>
<proteinExistence type="predicted"/>
<evidence type="ECO:0000313" key="3">
    <source>
        <dbReference type="Proteomes" id="UP001221757"/>
    </source>
</evidence>
<evidence type="ECO:0000313" key="2">
    <source>
        <dbReference type="EMBL" id="KAJ7683452.1"/>
    </source>
</evidence>
<keyword evidence="3" id="KW-1185">Reference proteome</keyword>
<dbReference type="Proteomes" id="UP001221757">
    <property type="component" value="Unassembled WGS sequence"/>
</dbReference>
<dbReference type="AlphaFoldDB" id="A0AAD7D7V5"/>
<accession>A0AAD7D7V5</accession>
<organism evidence="2 3">
    <name type="scientific">Mycena rosella</name>
    <name type="common">Pink bonnet</name>
    <name type="synonym">Agaricus rosellus</name>
    <dbReference type="NCBI Taxonomy" id="1033263"/>
    <lineage>
        <taxon>Eukaryota</taxon>
        <taxon>Fungi</taxon>
        <taxon>Dikarya</taxon>
        <taxon>Basidiomycota</taxon>
        <taxon>Agaricomycotina</taxon>
        <taxon>Agaricomycetes</taxon>
        <taxon>Agaricomycetidae</taxon>
        <taxon>Agaricales</taxon>
        <taxon>Marasmiineae</taxon>
        <taxon>Mycenaceae</taxon>
        <taxon>Mycena</taxon>
    </lineage>
</organism>
<name>A0AAD7D7V5_MYCRO</name>
<evidence type="ECO:0000256" key="1">
    <source>
        <dbReference type="SAM" id="MobiDB-lite"/>
    </source>
</evidence>
<reference evidence="2" key="1">
    <citation type="submission" date="2023-03" db="EMBL/GenBank/DDBJ databases">
        <title>Massive genome expansion in bonnet fungi (Mycena s.s.) driven by repeated elements and novel gene families across ecological guilds.</title>
        <authorList>
            <consortium name="Lawrence Berkeley National Laboratory"/>
            <person name="Harder C.B."/>
            <person name="Miyauchi S."/>
            <person name="Viragh M."/>
            <person name="Kuo A."/>
            <person name="Thoen E."/>
            <person name="Andreopoulos B."/>
            <person name="Lu D."/>
            <person name="Skrede I."/>
            <person name="Drula E."/>
            <person name="Henrissat B."/>
            <person name="Morin E."/>
            <person name="Kohler A."/>
            <person name="Barry K."/>
            <person name="LaButti K."/>
            <person name="Morin E."/>
            <person name="Salamov A."/>
            <person name="Lipzen A."/>
            <person name="Mereny Z."/>
            <person name="Hegedus B."/>
            <person name="Baldrian P."/>
            <person name="Stursova M."/>
            <person name="Weitz H."/>
            <person name="Taylor A."/>
            <person name="Grigoriev I.V."/>
            <person name="Nagy L.G."/>
            <person name="Martin F."/>
            <person name="Kauserud H."/>
        </authorList>
    </citation>
    <scope>NUCLEOTIDE SEQUENCE</scope>
    <source>
        <strain evidence="2">CBHHK067</strain>
    </source>
</reference>
<protein>
    <submittedName>
        <fullName evidence="2">Uncharacterized protein</fullName>
    </submittedName>
</protein>